<dbReference type="PANTHER" id="PTHR43711:SF26">
    <property type="entry name" value="SENSOR HISTIDINE KINASE RCSC"/>
    <property type="match status" value="1"/>
</dbReference>
<evidence type="ECO:0000313" key="14">
    <source>
        <dbReference type="EMBL" id="MCM1991039.1"/>
    </source>
</evidence>
<keyword evidence="8 14" id="KW-0418">Kinase</keyword>
<keyword evidence="6" id="KW-0808">Transferase</keyword>
<dbReference type="GO" id="GO:0000155">
    <property type="term" value="F:phosphorelay sensor kinase activity"/>
    <property type="evidence" value="ECO:0007669"/>
    <property type="project" value="InterPro"/>
</dbReference>
<keyword evidence="5" id="KW-0597">Phosphoprotein</keyword>
<dbReference type="FunFam" id="3.30.565.10:FF:000023">
    <property type="entry name" value="PAS domain-containing sensor histidine kinase"/>
    <property type="match status" value="1"/>
</dbReference>
<dbReference type="InterPro" id="IPR003594">
    <property type="entry name" value="HATPase_dom"/>
</dbReference>
<gene>
    <name evidence="14" type="ORF">KDK92_15005</name>
</gene>
<evidence type="ECO:0000256" key="11">
    <source>
        <dbReference type="ARBA" id="ARBA00023136"/>
    </source>
</evidence>
<dbReference type="InterPro" id="IPR005467">
    <property type="entry name" value="His_kinase_dom"/>
</dbReference>
<evidence type="ECO:0000313" key="15">
    <source>
        <dbReference type="Proteomes" id="UP001056429"/>
    </source>
</evidence>
<dbReference type="RefSeq" id="WP_250860145.1">
    <property type="nucleotide sequence ID" value="NZ_JAGSOJ010000003.1"/>
</dbReference>
<dbReference type="Gene3D" id="3.30.565.10">
    <property type="entry name" value="Histidine kinase-like ATPase, C-terminal domain"/>
    <property type="match status" value="1"/>
</dbReference>
<evidence type="ECO:0000256" key="4">
    <source>
        <dbReference type="ARBA" id="ARBA00022475"/>
    </source>
</evidence>
<dbReference type="CDD" id="cd00075">
    <property type="entry name" value="HATPase"/>
    <property type="match status" value="1"/>
</dbReference>
<comment type="caution">
    <text evidence="14">The sequence shown here is derived from an EMBL/GenBank/DDBJ whole genome shotgun (WGS) entry which is preliminary data.</text>
</comment>
<dbReference type="CDD" id="cd00082">
    <property type="entry name" value="HisKA"/>
    <property type="match status" value="1"/>
</dbReference>
<organism evidence="14 15">
    <name type="scientific">Oceanirhabdus seepicola</name>
    <dbReference type="NCBI Taxonomy" id="2828781"/>
    <lineage>
        <taxon>Bacteria</taxon>
        <taxon>Bacillati</taxon>
        <taxon>Bacillota</taxon>
        <taxon>Clostridia</taxon>
        <taxon>Eubacteriales</taxon>
        <taxon>Clostridiaceae</taxon>
        <taxon>Oceanirhabdus</taxon>
    </lineage>
</organism>
<evidence type="ECO:0000256" key="3">
    <source>
        <dbReference type="ARBA" id="ARBA00012438"/>
    </source>
</evidence>
<dbReference type="Pfam" id="PF00512">
    <property type="entry name" value="HisKA"/>
    <property type="match status" value="1"/>
</dbReference>
<dbReference type="AlphaFoldDB" id="A0A9J6P329"/>
<keyword evidence="10" id="KW-0902">Two-component regulatory system</keyword>
<keyword evidence="15" id="KW-1185">Reference proteome</keyword>
<name>A0A9J6P329_9CLOT</name>
<reference evidence="14" key="2">
    <citation type="submission" date="2021-04" db="EMBL/GenBank/DDBJ databases">
        <authorList>
            <person name="Dong X."/>
        </authorList>
    </citation>
    <scope>NUCLEOTIDE SEQUENCE</scope>
    <source>
        <strain evidence="14">ZWT</strain>
    </source>
</reference>
<evidence type="ECO:0000256" key="6">
    <source>
        <dbReference type="ARBA" id="ARBA00022679"/>
    </source>
</evidence>
<keyword evidence="12" id="KW-1133">Transmembrane helix</keyword>
<accession>A0A9J6P329</accession>
<dbReference type="InterPro" id="IPR004358">
    <property type="entry name" value="Sig_transdc_His_kin-like_C"/>
</dbReference>
<dbReference type="Pfam" id="PF02518">
    <property type="entry name" value="HATPase_c"/>
    <property type="match status" value="1"/>
</dbReference>
<dbReference type="EC" id="2.7.13.3" evidence="3"/>
<evidence type="ECO:0000256" key="10">
    <source>
        <dbReference type="ARBA" id="ARBA00023012"/>
    </source>
</evidence>
<dbReference type="PROSITE" id="PS50109">
    <property type="entry name" value="HIS_KIN"/>
    <property type="match status" value="1"/>
</dbReference>
<feature type="transmembrane region" description="Helical" evidence="12">
    <location>
        <begin position="344"/>
        <end position="363"/>
    </location>
</feature>
<dbReference type="InterPro" id="IPR050736">
    <property type="entry name" value="Sensor_HK_Regulatory"/>
</dbReference>
<reference evidence="14" key="1">
    <citation type="journal article" date="2021" name="mSystems">
        <title>Bacteria and Archaea Synergistically Convert Glycine Betaine to Biogenic Methane in the Formosa Cold Seep of the South China Sea.</title>
        <authorList>
            <person name="Li L."/>
            <person name="Zhang W."/>
            <person name="Zhang S."/>
            <person name="Song L."/>
            <person name="Sun Q."/>
            <person name="Zhang H."/>
            <person name="Xiang H."/>
            <person name="Dong X."/>
        </authorList>
    </citation>
    <scope>NUCLEOTIDE SEQUENCE</scope>
    <source>
        <strain evidence="14">ZWT</strain>
    </source>
</reference>
<dbReference type="InterPro" id="IPR036890">
    <property type="entry name" value="HATPase_C_sf"/>
</dbReference>
<dbReference type="PRINTS" id="PR00344">
    <property type="entry name" value="BCTRLSENSOR"/>
</dbReference>
<dbReference type="EMBL" id="JAGSOJ010000003">
    <property type="protein sequence ID" value="MCM1991039.1"/>
    <property type="molecule type" value="Genomic_DNA"/>
</dbReference>
<dbReference type="Gene3D" id="1.10.287.130">
    <property type="match status" value="1"/>
</dbReference>
<evidence type="ECO:0000256" key="2">
    <source>
        <dbReference type="ARBA" id="ARBA00004236"/>
    </source>
</evidence>
<dbReference type="SMART" id="SM00388">
    <property type="entry name" value="HisKA"/>
    <property type="match status" value="1"/>
</dbReference>
<protein>
    <recommendedName>
        <fullName evidence="3">histidine kinase</fullName>
        <ecNumber evidence="3">2.7.13.3</ecNumber>
    </recommendedName>
</protein>
<evidence type="ECO:0000256" key="5">
    <source>
        <dbReference type="ARBA" id="ARBA00022553"/>
    </source>
</evidence>
<keyword evidence="9" id="KW-0067">ATP-binding</keyword>
<keyword evidence="12" id="KW-0812">Transmembrane</keyword>
<dbReference type="GO" id="GO:0005524">
    <property type="term" value="F:ATP binding"/>
    <property type="evidence" value="ECO:0007669"/>
    <property type="project" value="UniProtKB-KW"/>
</dbReference>
<dbReference type="InterPro" id="IPR036097">
    <property type="entry name" value="HisK_dim/P_sf"/>
</dbReference>
<evidence type="ECO:0000256" key="7">
    <source>
        <dbReference type="ARBA" id="ARBA00022741"/>
    </source>
</evidence>
<dbReference type="GO" id="GO:0005886">
    <property type="term" value="C:plasma membrane"/>
    <property type="evidence" value="ECO:0007669"/>
    <property type="project" value="UniProtKB-SubCell"/>
</dbReference>
<keyword evidence="4" id="KW-1003">Cell membrane</keyword>
<keyword evidence="11 12" id="KW-0472">Membrane</keyword>
<comment type="catalytic activity">
    <reaction evidence="1">
        <text>ATP + protein L-histidine = ADP + protein N-phospho-L-histidine.</text>
        <dbReference type="EC" id="2.7.13.3"/>
    </reaction>
</comment>
<proteinExistence type="predicted"/>
<evidence type="ECO:0000259" key="13">
    <source>
        <dbReference type="PROSITE" id="PS50109"/>
    </source>
</evidence>
<evidence type="ECO:0000256" key="12">
    <source>
        <dbReference type="SAM" id="Phobius"/>
    </source>
</evidence>
<evidence type="ECO:0000256" key="9">
    <source>
        <dbReference type="ARBA" id="ARBA00022840"/>
    </source>
</evidence>
<sequence>MGIRTKKLKIFIVIIIIFFNNVNIVKGEENEKKNILIINSYNNDEKWSKDIFNAIKMTFNKDNNVIVRGESLNYQDYLEEEYLDSISEFFNYKYKRSEIDIIVTIGEPAYRFIMKNGQGIFGEIPHIVTGINSIDLNEIKSKKNVVATKYKLDILGNIELIYSLHPSLEKLIFIEDVNPLYEWDIDSAIKEAGLKKSEYIKIKSDDTNYIIDEVKKIHGSKAILLSPINTINYDSRKSYSQFSEELSDSLEIPLYSIWGGYTGQGLIGGKLHRSYFEGIEAVKIIKDIFAGKDINEIESVIFRNTVYQFDYFLLEKFNISMDILPKGSRVPNQPERSVKIKKHWLFVWFLLILITFIALIKYLSFNISKRRLAEKSVEESNEMLTEVKENNRIKSDFFANITHDIRTPINVILSVTQLAGVLGENNDDSFEKINKYNGTIRDNCFRLLRISNNLIDMTKIDSGFMSMEFKNYEIISLIENTTLSVAKLAENKGINIIFDTEVEEKIIACDGLKIERVIMNLLSNAIKFTQENGNIEVYIYEDDRYLVISVKDSGIGMAEEKLDSVFERFDMVEGNQNCNAYGSGIGLYLVKSIVEKHNGNIEVKSKLDEGTEFLIRIPDTVYENLEPIYYSVPDDIENIINIEFSDIDT</sequence>
<dbReference type="SUPFAM" id="SSF55874">
    <property type="entry name" value="ATPase domain of HSP90 chaperone/DNA topoisomerase II/histidine kinase"/>
    <property type="match status" value="1"/>
</dbReference>
<evidence type="ECO:0000256" key="8">
    <source>
        <dbReference type="ARBA" id="ARBA00022777"/>
    </source>
</evidence>
<dbReference type="SMART" id="SM00387">
    <property type="entry name" value="HATPase_c"/>
    <property type="match status" value="1"/>
</dbReference>
<keyword evidence="7" id="KW-0547">Nucleotide-binding</keyword>
<comment type="subcellular location">
    <subcellularLocation>
        <location evidence="2">Cell membrane</location>
    </subcellularLocation>
</comment>
<dbReference type="PANTHER" id="PTHR43711">
    <property type="entry name" value="TWO-COMPONENT HISTIDINE KINASE"/>
    <property type="match status" value="1"/>
</dbReference>
<dbReference type="SUPFAM" id="SSF47384">
    <property type="entry name" value="Homodimeric domain of signal transducing histidine kinase"/>
    <property type="match status" value="1"/>
</dbReference>
<dbReference type="InterPro" id="IPR003661">
    <property type="entry name" value="HisK_dim/P_dom"/>
</dbReference>
<evidence type="ECO:0000256" key="1">
    <source>
        <dbReference type="ARBA" id="ARBA00000085"/>
    </source>
</evidence>
<feature type="domain" description="Histidine kinase" evidence="13">
    <location>
        <begin position="400"/>
        <end position="621"/>
    </location>
</feature>
<dbReference type="Proteomes" id="UP001056429">
    <property type="component" value="Unassembled WGS sequence"/>
</dbReference>